<evidence type="ECO:0000313" key="2">
    <source>
        <dbReference type="Proteomes" id="UP000515981"/>
    </source>
</evidence>
<reference evidence="1 2" key="1">
    <citation type="submission" date="2020-08" db="EMBL/GenBank/DDBJ databases">
        <authorList>
            <person name="Liu C."/>
            <person name="Sun Q."/>
        </authorList>
    </citation>
    <scope>NUCLEOTIDE SEQUENCE [LARGE SCALE GENOMIC DNA]</scope>
    <source>
        <strain evidence="1 2">NSJ-8</strain>
    </source>
</reference>
<organism evidence="1 2">
    <name type="scientific">Simiaoa sunii</name>
    <dbReference type="NCBI Taxonomy" id="2763672"/>
    <lineage>
        <taxon>Bacteria</taxon>
        <taxon>Bacillati</taxon>
        <taxon>Bacillota</taxon>
        <taxon>Clostridia</taxon>
        <taxon>Lachnospirales</taxon>
        <taxon>Lachnospiraceae</taxon>
        <taxon>Simiaoa</taxon>
    </lineage>
</organism>
<gene>
    <name evidence="1" type="ORF">H9Q77_11410</name>
</gene>
<dbReference type="RefSeq" id="WP_249325615.1">
    <property type="nucleotide sequence ID" value="NZ_CP060633.1"/>
</dbReference>
<dbReference type="EMBL" id="CP060633">
    <property type="protein sequence ID" value="QNM01702.1"/>
    <property type="molecule type" value="Genomic_DNA"/>
</dbReference>
<dbReference type="Proteomes" id="UP000515981">
    <property type="component" value="Chromosome"/>
</dbReference>
<proteinExistence type="predicted"/>
<keyword evidence="2" id="KW-1185">Reference proteome</keyword>
<name>A0A7G9FT20_9FIRM</name>
<dbReference type="AlphaFoldDB" id="A0A7G9FT20"/>
<evidence type="ECO:0000313" key="1">
    <source>
        <dbReference type="EMBL" id="QNM01702.1"/>
    </source>
</evidence>
<dbReference type="KEGG" id="ssun:H9Q77_11410"/>
<sequence length="431" mass="49245">MDRKTNGFWSIAARKHLKEFVDYSDNGDIFDRLNVAGKTGLFLGTIRGNKQLDNIKKIEKMASQVGIKPIELHKIILPQLEESSDKKIEIHRDSLGNATGIEEYVFDTQSTLEITGKVFEDLNPTDKEIITVNTLEETKKVPYTQNEITEIMVQKGFKENDINISLDIADQFKLIRKVAKKNDPIISNEYIWGSNNQRIALAVGELGKIQKDSLGITIGEIQNCQGIPYENLTIADKKLFDLAKKIGMINPIKIVTNRNVNKEFEFTQSTNWLPASEDIFDDVRLLLASIRFGENYTQHSTIYSAQKFLSAWIRNGEVGPHDANSTDYIMLEKKGIAKVVYKSKQKWGYNGYYNATGYYLELVKEDVAREALKFINGIIEENDLSIDDYNQIAKSSNYYSAEEQRVRMGDVPESSKEADEYIQRILRDENY</sequence>
<accession>A0A7G9FT20</accession>
<protein>
    <submittedName>
        <fullName evidence="1">Uncharacterized protein</fullName>
    </submittedName>
</protein>